<evidence type="ECO:0000256" key="1">
    <source>
        <dbReference type="SAM" id="MobiDB-lite"/>
    </source>
</evidence>
<feature type="region of interest" description="Disordered" evidence="1">
    <location>
        <begin position="451"/>
        <end position="492"/>
    </location>
</feature>
<dbReference type="Pfam" id="PF16025">
    <property type="entry name" value="CaM_bind"/>
    <property type="match status" value="1"/>
</dbReference>
<dbReference type="EMBL" id="JAPXFL010000011">
    <property type="protein sequence ID" value="KAK9499693.1"/>
    <property type="molecule type" value="Genomic_DNA"/>
</dbReference>
<dbReference type="AlphaFoldDB" id="A0AAW1CL64"/>
<dbReference type="GO" id="GO:0005814">
    <property type="term" value="C:centriole"/>
    <property type="evidence" value="ECO:0007669"/>
    <property type="project" value="InterPro"/>
</dbReference>
<dbReference type="GO" id="GO:0007099">
    <property type="term" value="P:centriole replication"/>
    <property type="evidence" value="ECO:0007669"/>
    <property type="project" value="InterPro"/>
</dbReference>
<sequence>MASFKYVSCIKIAGAPILPPLITETDRKLCAFYKQKAIQKEKQLLRRKNLQSISKTSSDHIEYPSISDNISNHSNDSIETEKVMDFIRQALHDVGHTDVELLQSKILEEMQKFKMPFRSNSNDTLNMLEDISLNEDRVVESSARALSPNMNVQHENRDTSSGVDEQGEVLTPKALTSSLSFDYEYPSSVENNSSPANSPQQKISEGNIEMQNDQTPPKLIRRNSYTLDSPSPSVLLYLRSLGNSSSSEISNGKKVVKNLNNVWEGTEINTSAEINRISPGGNNNFLPETVSGNQDTPTGIGANNINIRKNRQLVDRAVCTDDENCELSPNQKSIEPTIKIAPEKLKAIIKIQAGIRGYLIRRLMKTNKVMELRNTIKDSLICALALHSEQNVSTADVNLYVRLIRQVTAACYELHAIFFEFTTREKMHIISIDREKLLSAKRAKMNLMRLKGIKSDDESPQNGIRNSLRGKSKRPMSLPVSRRGNALNRTRR</sequence>
<protein>
    <recommendedName>
        <fullName evidence="4">Centriolar coiled-coil protein of 110 kDa</fullName>
    </recommendedName>
</protein>
<dbReference type="PANTHER" id="PTHR13594">
    <property type="entry name" value="CENTRIOLAR COILED-COIL PROTEIN OF 110 KDA"/>
    <property type="match status" value="1"/>
</dbReference>
<evidence type="ECO:0000313" key="2">
    <source>
        <dbReference type="EMBL" id="KAK9499693.1"/>
    </source>
</evidence>
<feature type="compositionally biased region" description="Polar residues" evidence="1">
    <location>
        <begin position="148"/>
        <end position="163"/>
    </location>
</feature>
<reference evidence="2 3" key="1">
    <citation type="submission" date="2022-12" db="EMBL/GenBank/DDBJ databases">
        <title>Chromosome-level genome assembly of true bugs.</title>
        <authorList>
            <person name="Ma L."/>
            <person name="Li H."/>
        </authorList>
    </citation>
    <scope>NUCLEOTIDE SEQUENCE [LARGE SCALE GENOMIC DNA]</scope>
    <source>
        <strain evidence="2">Lab_2022b</strain>
    </source>
</reference>
<feature type="region of interest" description="Disordered" evidence="1">
    <location>
        <begin position="144"/>
        <end position="171"/>
    </location>
</feature>
<dbReference type="GO" id="GO:1903723">
    <property type="term" value="P:negative regulation of centriole elongation"/>
    <property type="evidence" value="ECO:0007669"/>
    <property type="project" value="TreeGrafter"/>
</dbReference>
<proteinExistence type="predicted"/>
<dbReference type="GO" id="GO:0032465">
    <property type="term" value="P:regulation of cytokinesis"/>
    <property type="evidence" value="ECO:0007669"/>
    <property type="project" value="InterPro"/>
</dbReference>
<evidence type="ECO:0008006" key="4">
    <source>
        <dbReference type="Google" id="ProtNLM"/>
    </source>
</evidence>
<dbReference type="Pfam" id="PF00612">
    <property type="entry name" value="IQ"/>
    <property type="match status" value="1"/>
</dbReference>
<dbReference type="SMART" id="SM00015">
    <property type="entry name" value="IQ"/>
    <property type="match status" value="1"/>
</dbReference>
<feature type="compositionally biased region" description="Polar residues" evidence="1">
    <location>
        <begin position="188"/>
        <end position="215"/>
    </location>
</feature>
<organism evidence="2 3">
    <name type="scientific">Rhynocoris fuscipes</name>
    <dbReference type="NCBI Taxonomy" id="488301"/>
    <lineage>
        <taxon>Eukaryota</taxon>
        <taxon>Metazoa</taxon>
        <taxon>Ecdysozoa</taxon>
        <taxon>Arthropoda</taxon>
        <taxon>Hexapoda</taxon>
        <taxon>Insecta</taxon>
        <taxon>Pterygota</taxon>
        <taxon>Neoptera</taxon>
        <taxon>Paraneoptera</taxon>
        <taxon>Hemiptera</taxon>
        <taxon>Heteroptera</taxon>
        <taxon>Panheteroptera</taxon>
        <taxon>Cimicomorpha</taxon>
        <taxon>Reduviidae</taxon>
        <taxon>Harpactorinae</taxon>
        <taxon>Harpactorini</taxon>
        <taxon>Rhynocoris</taxon>
    </lineage>
</organism>
<evidence type="ECO:0000313" key="3">
    <source>
        <dbReference type="Proteomes" id="UP001461498"/>
    </source>
</evidence>
<dbReference type="GO" id="GO:0032053">
    <property type="term" value="P:ciliary basal body organization"/>
    <property type="evidence" value="ECO:0007669"/>
    <property type="project" value="TreeGrafter"/>
</dbReference>
<feature type="region of interest" description="Disordered" evidence="1">
    <location>
        <begin position="185"/>
        <end position="217"/>
    </location>
</feature>
<dbReference type="PANTHER" id="PTHR13594:SF1">
    <property type="entry name" value="CENTRIOLAR COILED-COIL PROTEIN OF 110 KDA"/>
    <property type="match status" value="1"/>
</dbReference>
<name>A0AAW1CL64_9HEMI</name>
<dbReference type="PROSITE" id="PS50096">
    <property type="entry name" value="IQ"/>
    <property type="match status" value="1"/>
</dbReference>
<dbReference type="InterPro" id="IPR000048">
    <property type="entry name" value="IQ_motif_EF-hand-BS"/>
</dbReference>
<dbReference type="Proteomes" id="UP001461498">
    <property type="component" value="Unassembled WGS sequence"/>
</dbReference>
<comment type="caution">
    <text evidence="2">The sequence shown here is derived from an EMBL/GenBank/DDBJ whole genome shotgun (WGS) entry which is preliminary data.</text>
</comment>
<dbReference type="InterPro" id="IPR033207">
    <property type="entry name" value="CCP110"/>
</dbReference>
<keyword evidence="3" id="KW-1185">Reference proteome</keyword>
<gene>
    <name evidence="2" type="ORF">O3M35_002695</name>
</gene>
<accession>A0AAW1CL64</accession>